<evidence type="ECO:0008006" key="4">
    <source>
        <dbReference type="Google" id="ProtNLM"/>
    </source>
</evidence>
<evidence type="ECO:0000313" key="2">
    <source>
        <dbReference type="EMBL" id="ESQ88671.1"/>
    </source>
</evidence>
<sequence length="481" mass="50954">MKNAISKRTFLIAGTSLLTLQVAACSPKKDDASKSAEKLREEPDFGGVKEVYVEAEGRGGTPEEAIDNAILNAAKQVNGAQTESLSENLKVAGTISVGNQSIDYSGQRFTDLVATRSGGVITQFKIIEAPKEGFAFPGGDTSSKWRVRIGANVAKYQASADSKRPRVIVATPRSSTGSYALGNGSRSAEEVGNAIREQINTSLSQTNRFTVLDTSVARELDAEADRLASGNVNATDTARLGQRLAADLLIIPTIERMEYIRSSRQLRMADRELVSYSGGATLAFKVVNATTGQLVLSERYSNGFPSTEPTTLGARVDGLSASAKSIGEMTQKFVAALMQKTFPLSVIKLDGADVVIGQGGSLVRSGNRYRAVLLGDMMKDPQTGQNLGRTESDFGTVVITRVDTNLSYGRLENAPALSQAFQPGLVELRDSVGVTAPETAQGGDATPAVKPRNSSKAAPSQSTNSEHPVPAAPSKSSDKDW</sequence>
<dbReference type="InterPro" id="IPR005534">
    <property type="entry name" value="Curli_assmbl/transp-comp_CsgG"/>
</dbReference>
<evidence type="ECO:0000256" key="1">
    <source>
        <dbReference type="SAM" id="MobiDB-lite"/>
    </source>
</evidence>
<dbReference type="AlphaFoldDB" id="V4PKD3"/>
<proteinExistence type="predicted"/>
<protein>
    <recommendedName>
        <fullName evidence="4">Curli production assembly/transport component CsgG</fullName>
    </recommendedName>
</protein>
<evidence type="ECO:0000313" key="3">
    <source>
        <dbReference type="Proteomes" id="UP000017837"/>
    </source>
</evidence>
<dbReference type="STRING" id="1121022.GCA_000376105_03448"/>
<accession>V4PKD3</accession>
<dbReference type="Proteomes" id="UP000017837">
    <property type="component" value="Unassembled WGS sequence"/>
</dbReference>
<feature type="region of interest" description="Disordered" evidence="1">
    <location>
        <begin position="436"/>
        <end position="481"/>
    </location>
</feature>
<comment type="caution">
    <text evidence="2">The sequence shown here is derived from an EMBL/GenBank/DDBJ whole genome shotgun (WGS) entry which is preliminary data.</text>
</comment>
<dbReference type="GO" id="GO:0030288">
    <property type="term" value="C:outer membrane-bounded periplasmic space"/>
    <property type="evidence" value="ECO:0007669"/>
    <property type="project" value="InterPro"/>
</dbReference>
<name>V4PKD3_9CAUL</name>
<dbReference type="PATRIC" id="fig|1121022.4.peg.3178"/>
<dbReference type="OrthoDB" id="8595024at2"/>
<dbReference type="RefSeq" id="WP_018083123.1">
    <property type="nucleotide sequence ID" value="NZ_AQWM01000024.1"/>
</dbReference>
<feature type="compositionally biased region" description="Polar residues" evidence="1">
    <location>
        <begin position="452"/>
        <end position="466"/>
    </location>
</feature>
<dbReference type="Pfam" id="PF03783">
    <property type="entry name" value="CsgG"/>
    <property type="match status" value="1"/>
</dbReference>
<gene>
    <name evidence="2" type="ORF">ABENE_15630</name>
</gene>
<dbReference type="EMBL" id="AWGB01000035">
    <property type="protein sequence ID" value="ESQ88671.1"/>
    <property type="molecule type" value="Genomic_DNA"/>
</dbReference>
<reference evidence="2 3" key="1">
    <citation type="journal article" date="2014" name="Nature">
        <title>Sequential evolution of bacterial morphology by co-option of a developmental regulator.</title>
        <authorList>
            <person name="Jiang C."/>
            <person name="Brown P.J."/>
            <person name="Ducret A."/>
            <person name="Brun Y.V."/>
        </authorList>
    </citation>
    <scope>NUCLEOTIDE SEQUENCE [LARGE SCALE GENOMIC DNA]</scope>
    <source>
        <strain evidence="2 3">DSM 16100</strain>
    </source>
</reference>
<organism evidence="2 3">
    <name type="scientific">Asticcacaulis benevestitus DSM 16100 = ATCC BAA-896</name>
    <dbReference type="NCBI Taxonomy" id="1121022"/>
    <lineage>
        <taxon>Bacteria</taxon>
        <taxon>Pseudomonadati</taxon>
        <taxon>Pseudomonadota</taxon>
        <taxon>Alphaproteobacteria</taxon>
        <taxon>Caulobacterales</taxon>
        <taxon>Caulobacteraceae</taxon>
        <taxon>Asticcacaulis</taxon>
    </lineage>
</organism>
<dbReference type="eggNOG" id="COG1462">
    <property type="taxonomic scope" value="Bacteria"/>
</dbReference>
<keyword evidence="3" id="KW-1185">Reference proteome</keyword>
<dbReference type="Gene3D" id="3.40.50.10610">
    <property type="entry name" value="ABC-type transport auxiliary lipoprotein component"/>
    <property type="match status" value="1"/>
</dbReference>